<organism evidence="1 2">
    <name type="scientific">Serendipita vermifera MAFF 305830</name>
    <dbReference type="NCBI Taxonomy" id="933852"/>
    <lineage>
        <taxon>Eukaryota</taxon>
        <taxon>Fungi</taxon>
        <taxon>Dikarya</taxon>
        <taxon>Basidiomycota</taxon>
        <taxon>Agaricomycotina</taxon>
        <taxon>Agaricomycetes</taxon>
        <taxon>Sebacinales</taxon>
        <taxon>Serendipitaceae</taxon>
        <taxon>Serendipita</taxon>
    </lineage>
</organism>
<sequence>NLAATYSDQGRWTEAEKLEVEVLEQRKRILGMEHPDTIRAAVNLAATYSAQGRWKEDAALLEPAVQTSLKVMGIQHPDTRSCVEDL</sequence>
<dbReference type="OrthoDB" id="3038484at2759"/>
<dbReference type="HOGENOM" id="CLU_000288_125_11_1"/>
<dbReference type="SUPFAM" id="SSF48452">
    <property type="entry name" value="TPR-like"/>
    <property type="match status" value="1"/>
</dbReference>
<protein>
    <recommendedName>
        <fullName evidence="3">Kinesin light chain</fullName>
    </recommendedName>
</protein>
<dbReference type="InterPro" id="IPR053137">
    <property type="entry name" value="NLR-like"/>
</dbReference>
<reference evidence="1 2" key="1">
    <citation type="submission" date="2014-04" db="EMBL/GenBank/DDBJ databases">
        <authorList>
            <consortium name="DOE Joint Genome Institute"/>
            <person name="Kuo A."/>
            <person name="Zuccaro A."/>
            <person name="Kohler A."/>
            <person name="Nagy L.G."/>
            <person name="Floudas D."/>
            <person name="Copeland A."/>
            <person name="Barry K.W."/>
            <person name="Cichocki N."/>
            <person name="Veneault-Fourrey C."/>
            <person name="LaButti K."/>
            <person name="Lindquist E.A."/>
            <person name="Lipzen A."/>
            <person name="Lundell T."/>
            <person name="Morin E."/>
            <person name="Murat C."/>
            <person name="Sun H."/>
            <person name="Tunlid A."/>
            <person name="Henrissat B."/>
            <person name="Grigoriev I.V."/>
            <person name="Hibbett D.S."/>
            <person name="Martin F."/>
            <person name="Nordberg H.P."/>
            <person name="Cantor M.N."/>
            <person name="Hua S.X."/>
        </authorList>
    </citation>
    <scope>NUCLEOTIDE SEQUENCE [LARGE SCALE GENOMIC DNA]</scope>
    <source>
        <strain evidence="1 2">MAFF 305830</strain>
    </source>
</reference>
<evidence type="ECO:0000313" key="1">
    <source>
        <dbReference type="EMBL" id="KIM24401.1"/>
    </source>
</evidence>
<feature type="non-terminal residue" evidence="1">
    <location>
        <position position="86"/>
    </location>
</feature>
<dbReference type="Proteomes" id="UP000054097">
    <property type="component" value="Unassembled WGS sequence"/>
</dbReference>
<proteinExistence type="predicted"/>
<dbReference type="PANTHER" id="PTHR46082">
    <property type="entry name" value="ATP/GTP-BINDING PROTEIN-RELATED"/>
    <property type="match status" value="1"/>
</dbReference>
<dbReference type="PANTHER" id="PTHR46082:SF6">
    <property type="entry name" value="AAA+ ATPASE DOMAIN-CONTAINING PROTEIN-RELATED"/>
    <property type="match status" value="1"/>
</dbReference>
<keyword evidence="2" id="KW-1185">Reference proteome</keyword>
<dbReference type="EMBL" id="KN824324">
    <property type="protein sequence ID" value="KIM24401.1"/>
    <property type="molecule type" value="Genomic_DNA"/>
</dbReference>
<dbReference type="Gene3D" id="1.25.40.10">
    <property type="entry name" value="Tetratricopeptide repeat domain"/>
    <property type="match status" value="1"/>
</dbReference>
<dbReference type="STRING" id="933852.A0A0C3AYP7"/>
<reference evidence="2" key="2">
    <citation type="submission" date="2015-01" db="EMBL/GenBank/DDBJ databases">
        <title>Evolutionary Origins and Diversification of the Mycorrhizal Mutualists.</title>
        <authorList>
            <consortium name="DOE Joint Genome Institute"/>
            <consortium name="Mycorrhizal Genomics Consortium"/>
            <person name="Kohler A."/>
            <person name="Kuo A."/>
            <person name="Nagy L.G."/>
            <person name="Floudas D."/>
            <person name="Copeland A."/>
            <person name="Barry K.W."/>
            <person name="Cichocki N."/>
            <person name="Veneault-Fourrey C."/>
            <person name="LaButti K."/>
            <person name="Lindquist E.A."/>
            <person name="Lipzen A."/>
            <person name="Lundell T."/>
            <person name="Morin E."/>
            <person name="Murat C."/>
            <person name="Riley R."/>
            <person name="Ohm R."/>
            <person name="Sun H."/>
            <person name="Tunlid A."/>
            <person name="Henrissat B."/>
            <person name="Grigoriev I.V."/>
            <person name="Hibbett D.S."/>
            <person name="Martin F."/>
        </authorList>
    </citation>
    <scope>NUCLEOTIDE SEQUENCE [LARGE SCALE GENOMIC DNA]</scope>
    <source>
        <strain evidence="2">MAFF 305830</strain>
    </source>
</reference>
<accession>A0A0C3AYP7</accession>
<dbReference type="Pfam" id="PF13424">
    <property type="entry name" value="TPR_12"/>
    <property type="match status" value="1"/>
</dbReference>
<evidence type="ECO:0000313" key="2">
    <source>
        <dbReference type="Proteomes" id="UP000054097"/>
    </source>
</evidence>
<feature type="non-terminal residue" evidence="1">
    <location>
        <position position="1"/>
    </location>
</feature>
<dbReference type="AlphaFoldDB" id="A0A0C3AYP7"/>
<evidence type="ECO:0008006" key="3">
    <source>
        <dbReference type="Google" id="ProtNLM"/>
    </source>
</evidence>
<name>A0A0C3AYP7_SERVB</name>
<gene>
    <name evidence="1" type="ORF">M408DRAFT_54993</name>
</gene>
<dbReference type="InterPro" id="IPR011990">
    <property type="entry name" value="TPR-like_helical_dom_sf"/>
</dbReference>